<proteinExistence type="predicted"/>
<sequence length="76" mass="8412">MGDVVARHESLRTVFPAVDGVARQVVVSAEWADIGWQVVDVAGGRRVGCKSRSSRRRIIVSTWLLRFLCGQGFPSR</sequence>
<name>X7YMY8_MYCXE</name>
<reference evidence="1" key="1">
    <citation type="submission" date="2014-01" db="EMBL/GenBank/DDBJ databases">
        <authorList>
            <person name="Brown-Elliot B."/>
            <person name="Wallace R."/>
            <person name="Lenaerts A."/>
            <person name="Ordway D."/>
            <person name="DeGroote M.A."/>
            <person name="Parker T."/>
            <person name="Sizemore C."/>
            <person name="Tallon L.J."/>
            <person name="Sadzewicz L.K."/>
            <person name="Sengamalay N."/>
            <person name="Fraser C.M."/>
            <person name="Hine E."/>
            <person name="Shefchek K.A."/>
            <person name="Das S.P."/>
            <person name="Tettelin H."/>
        </authorList>
    </citation>
    <scope>NUCLEOTIDE SEQUENCE [LARGE SCALE GENOMIC DNA]</scope>
    <source>
        <strain evidence="1">4042</strain>
    </source>
</reference>
<gene>
    <name evidence="1" type="ORF">I553_9139</name>
</gene>
<protein>
    <submittedName>
        <fullName evidence="1">Putative PEPTIDE SYNTHETASE NRP domain protein</fullName>
    </submittedName>
</protein>
<dbReference type="AlphaFoldDB" id="X7YMY8"/>
<dbReference type="InterPro" id="IPR023213">
    <property type="entry name" value="CAT-like_dom_sf"/>
</dbReference>
<evidence type="ECO:0000313" key="1">
    <source>
        <dbReference type="EMBL" id="EUA07755.1"/>
    </source>
</evidence>
<dbReference type="EMBL" id="JAOB01000092">
    <property type="protein sequence ID" value="EUA07755.1"/>
    <property type="molecule type" value="Genomic_DNA"/>
</dbReference>
<dbReference type="PATRIC" id="fig|1299334.3.peg.9681"/>
<dbReference type="Gene3D" id="3.30.559.10">
    <property type="entry name" value="Chloramphenicol acetyltransferase-like domain"/>
    <property type="match status" value="1"/>
</dbReference>
<dbReference type="SUPFAM" id="SSF52777">
    <property type="entry name" value="CoA-dependent acyltransferases"/>
    <property type="match status" value="1"/>
</dbReference>
<organism evidence="1">
    <name type="scientific">Mycobacterium xenopi 4042</name>
    <dbReference type="NCBI Taxonomy" id="1299334"/>
    <lineage>
        <taxon>Bacteria</taxon>
        <taxon>Bacillati</taxon>
        <taxon>Actinomycetota</taxon>
        <taxon>Actinomycetes</taxon>
        <taxon>Mycobacteriales</taxon>
        <taxon>Mycobacteriaceae</taxon>
        <taxon>Mycobacterium</taxon>
    </lineage>
</organism>
<comment type="caution">
    <text evidence="1">The sequence shown here is derived from an EMBL/GenBank/DDBJ whole genome shotgun (WGS) entry which is preliminary data.</text>
</comment>
<accession>X7YMY8</accession>